<dbReference type="CDD" id="cd18799">
    <property type="entry name" value="SF2_C_EcoAI-like"/>
    <property type="match status" value="1"/>
</dbReference>
<organism evidence="3 4">
    <name type="scientific">Methanolapillus africanus</name>
    <dbReference type="NCBI Taxonomy" id="3028297"/>
    <lineage>
        <taxon>Archaea</taxon>
        <taxon>Methanobacteriati</taxon>
        <taxon>Methanobacteriota</taxon>
        <taxon>Stenosarchaea group</taxon>
        <taxon>Methanomicrobia</taxon>
        <taxon>Methanosarcinales</taxon>
        <taxon>Methanosarcinaceae</taxon>
        <taxon>Methanolapillus</taxon>
    </lineage>
</organism>
<dbReference type="GO" id="GO:0005524">
    <property type="term" value="F:ATP binding"/>
    <property type="evidence" value="ECO:0007669"/>
    <property type="project" value="InterPro"/>
</dbReference>
<dbReference type="PANTHER" id="PTHR47396:SF1">
    <property type="entry name" value="ATP-DEPENDENT HELICASE IRC3-RELATED"/>
    <property type="match status" value="1"/>
</dbReference>
<gene>
    <name evidence="3" type="ORF">MsAg5_14230</name>
</gene>
<dbReference type="SMART" id="SM00487">
    <property type="entry name" value="DEXDc"/>
    <property type="match status" value="1"/>
</dbReference>
<dbReference type="InterPro" id="IPR050742">
    <property type="entry name" value="Helicase_Restrict-Modif_Enz"/>
</dbReference>
<dbReference type="Pfam" id="PF00271">
    <property type="entry name" value="Helicase_C"/>
    <property type="match status" value="1"/>
</dbReference>
<dbReference type="Proteomes" id="UP001271789">
    <property type="component" value="Unassembled WGS sequence"/>
</dbReference>
<dbReference type="Gene3D" id="3.40.50.300">
    <property type="entry name" value="P-loop containing nucleotide triphosphate hydrolases"/>
    <property type="match status" value="2"/>
</dbReference>
<reference evidence="3" key="1">
    <citation type="submission" date="2023-06" db="EMBL/GenBank/DDBJ databases">
        <title>Genome sequence of Methanosarcinaceae archaeon Ag5.</title>
        <authorList>
            <person name="Protasov E."/>
            <person name="Platt K."/>
            <person name="Poehlein A."/>
            <person name="Daniel R."/>
            <person name="Brune A."/>
        </authorList>
    </citation>
    <scope>NUCLEOTIDE SEQUENCE</scope>
    <source>
        <strain evidence="3">Ag5</strain>
    </source>
</reference>
<dbReference type="InterPro" id="IPR025285">
    <property type="entry name" value="DUF4145"/>
</dbReference>
<name>A0AAE4MKW8_9EURY</name>
<evidence type="ECO:0000313" key="3">
    <source>
        <dbReference type="EMBL" id="MDV0447523.1"/>
    </source>
</evidence>
<dbReference type="Pfam" id="PF13643">
    <property type="entry name" value="DUF4145"/>
    <property type="match status" value="1"/>
</dbReference>
<dbReference type="InterPro" id="IPR006935">
    <property type="entry name" value="Helicase/UvrB_N"/>
</dbReference>
<keyword evidence="4" id="KW-1185">Reference proteome</keyword>
<dbReference type="GO" id="GO:0016787">
    <property type="term" value="F:hydrolase activity"/>
    <property type="evidence" value="ECO:0007669"/>
    <property type="project" value="InterPro"/>
</dbReference>
<dbReference type="GO" id="GO:0120545">
    <property type="term" value="F:nucleic acid conformation isomerase activity"/>
    <property type="evidence" value="ECO:0007669"/>
    <property type="project" value="UniProtKB-ARBA"/>
</dbReference>
<dbReference type="AlphaFoldDB" id="A0AAE4MKW8"/>
<sequence>MESNFSFLKEDFPALEKLGSLAENYLYSDPNACLLKMGMFAESVVNYIFEIEGLSLQEELENTAANKIKKLNQEGLIPKEIDNILYTLRKKRNLAIHEGYDSPDDCFPLLQMTYKLGVWFFQTYDSLDYKPVDFFTPQDNRESQDYDVLLKENERLATELESLKSPESVVQAAASVTKDERRKRSSTIASNMKMLEEETRYLIDEKLRAVGWEADTVNLRFANGTRPQKGKNIAIAEWPTISKDGTRGYVDYALFVGLKMIGVVEAKRTFTDVSSVIDNQCRTYAMSMTFENDDSQMGMWGEYRVPFVFATNGRPYLKQLETKSGIWFRDVRLDSNIPKALHNWMSPDGMMELFEKDVVESNKTLQEMPFDFLTDHNGLGLRPYQLRAIEAAENAVIDGKQGVLISMATGTGKTRTVSGLIYRFLKSGRFNRVLFLVDRNALGEQAIDMFSDTKIEDLMTLNQIYDIKKLDDKEFDKETKIHVATVQSLVKRILYNDGETVPAVTDYDLIVVDEAHRGYILDRELGDDEFLYRDQNDYISKYRMVIEYFDAVKVALTATPAIHTTQIFGKPVFTYSYREAVIEGYLSDHNPPHRIVSKLKLEGINFKPGETVPIYNPITNEILNSDELEDELNFEIDNFNRQVITENFNRTNLEEIAKDLNPEGDGKTLIYAVDDNHADLIVRILKEIYEPMGVSNDAIMKITGSIGNKKNILGAVKRFKNEKYPNIAVTVDLLTTGIDVPKITSLVFMRRVKSRILFEQMMGRATRLCPEIQKTHFDIYDPVGVYESLDKVSTMLPVVSNVSTTFEDLLDGLSTFDSDAQIQNQLDMIVAKMQRQKRRMSDEAEESFEDLSGGLSVSQFIEEIRHMAPSKAKDYVLQNPQLFDLFNEKRPPRMLVISNQPDEIISHERGYGVGVLKPEDYLSEFNRFINENMDKIAGLNIVCTRPKELTLESLKSLRNEMARQGFTEQYLNMAVKEIRNVDVAADLITFIRNEALGVPLTSHEERVKFATNKVREKHHFNKMQSDWFNRIEMAVMNESVADPDIFERGAFKTGGGFNKINRIFDNQLEKIMQDLNYYLYE</sequence>
<dbReference type="GO" id="GO:0006304">
    <property type="term" value="P:DNA modification"/>
    <property type="evidence" value="ECO:0007669"/>
    <property type="project" value="InterPro"/>
</dbReference>
<dbReference type="EMBL" id="JAWDKD010000020">
    <property type="protein sequence ID" value="MDV0447523.1"/>
    <property type="molecule type" value="Genomic_DNA"/>
</dbReference>
<dbReference type="GO" id="GO:0140097">
    <property type="term" value="F:catalytic activity, acting on DNA"/>
    <property type="evidence" value="ECO:0007669"/>
    <property type="project" value="UniProtKB-ARBA"/>
</dbReference>
<dbReference type="RefSeq" id="WP_338099961.1">
    <property type="nucleotide sequence ID" value="NZ_JAWDKD010000020.1"/>
</dbReference>
<feature type="domain" description="Helicase ATP-binding" evidence="1">
    <location>
        <begin position="394"/>
        <end position="578"/>
    </location>
</feature>
<evidence type="ECO:0000313" key="4">
    <source>
        <dbReference type="Proteomes" id="UP001271789"/>
    </source>
</evidence>
<accession>A0AAE4MKW8</accession>
<dbReference type="InterPro" id="IPR001650">
    <property type="entry name" value="Helicase_C-like"/>
</dbReference>
<protein>
    <submittedName>
        <fullName evidence="3">Uncharacterized protein</fullName>
    </submittedName>
</protein>
<proteinExistence type="predicted"/>
<dbReference type="Pfam" id="PF04851">
    <property type="entry name" value="ResIII"/>
    <property type="match status" value="1"/>
</dbReference>
<dbReference type="Pfam" id="PF08463">
    <property type="entry name" value="EcoEI_R_C"/>
    <property type="match status" value="1"/>
</dbReference>
<dbReference type="CDD" id="cd18032">
    <property type="entry name" value="DEXHc_RE_I_III_res"/>
    <property type="match status" value="1"/>
</dbReference>
<dbReference type="PANTHER" id="PTHR47396">
    <property type="entry name" value="TYPE I RESTRICTION ENZYME ECOKI R PROTEIN"/>
    <property type="match status" value="1"/>
</dbReference>
<dbReference type="SUPFAM" id="SSF52540">
    <property type="entry name" value="P-loop containing nucleoside triphosphate hydrolases"/>
    <property type="match status" value="1"/>
</dbReference>
<dbReference type="InterPro" id="IPR014001">
    <property type="entry name" value="Helicase_ATP-bd"/>
</dbReference>
<evidence type="ECO:0000259" key="1">
    <source>
        <dbReference type="PROSITE" id="PS51192"/>
    </source>
</evidence>
<feature type="domain" description="Helicase C-terminal" evidence="2">
    <location>
        <begin position="652"/>
        <end position="810"/>
    </location>
</feature>
<dbReference type="InterPro" id="IPR027417">
    <property type="entry name" value="P-loop_NTPase"/>
</dbReference>
<dbReference type="InterPro" id="IPR013670">
    <property type="entry name" value="EcoEI_R_C_dom"/>
</dbReference>
<dbReference type="NCBIfam" id="NF008521">
    <property type="entry name" value="PRK11448.1"/>
    <property type="match status" value="1"/>
</dbReference>
<dbReference type="GO" id="GO:0005829">
    <property type="term" value="C:cytosol"/>
    <property type="evidence" value="ECO:0007669"/>
    <property type="project" value="TreeGrafter"/>
</dbReference>
<dbReference type="PROSITE" id="PS51194">
    <property type="entry name" value="HELICASE_CTER"/>
    <property type="match status" value="1"/>
</dbReference>
<dbReference type="Gene3D" id="3.90.1570.30">
    <property type="match status" value="1"/>
</dbReference>
<comment type="caution">
    <text evidence="3">The sequence shown here is derived from an EMBL/GenBank/DDBJ whole genome shotgun (WGS) entry which is preliminary data.</text>
</comment>
<dbReference type="PROSITE" id="PS51192">
    <property type="entry name" value="HELICASE_ATP_BIND_1"/>
    <property type="match status" value="1"/>
</dbReference>
<dbReference type="GO" id="GO:0003677">
    <property type="term" value="F:DNA binding"/>
    <property type="evidence" value="ECO:0007669"/>
    <property type="project" value="InterPro"/>
</dbReference>
<evidence type="ECO:0000259" key="2">
    <source>
        <dbReference type="PROSITE" id="PS51194"/>
    </source>
</evidence>